<organism evidence="2 3">
    <name type="scientific">Candidatus Wildermuthbacteria bacterium RIFCSPHIGHO2_12_FULL_40_12</name>
    <dbReference type="NCBI Taxonomy" id="1802457"/>
    <lineage>
        <taxon>Bacteria</taxon>
        <taxon>Candidatus Wildermuthiibacteriota</taxon>
    </lineage>
</organism>
<proteinExistence type="predicted"/>
<dbReference type="AlphaFoldDB" id="A0A1G2REP9"/>
<dbReference type="Proteomes" id="UP000177078">
    <property type="component" value="Unassembled WGS sequence"/>
</dbReference>
<evidence type="ECO:0000313" key="3">
    <source>
        <dbReference type="Proteomes" id="UP000177078"/>
    </source>
</evidence>
<gene>
    <name evidence="2" type="ORF">A3F15_01660</name>
</gene>
<evidence type="ECO:0000313" key="2">
    <source>
        <dbReference type="EMBL" id="OHA71310.1"/>
    </source>
</evidence>
<name>A0A1G2REP9_9BACT</name>
<dbReference type="EMBL" id="MHUC01000005">
    <property type="protein sequence ID" value="OHA71310.1"/>
    <property type="molecule type" value="Genomic_DNA"/>
</dbReference>
<keyword evidence="1" id="KW-1133">Transmembrane helix</keyword>
<accession>A0A1G2REP9</accession>
<keyword evidence="1" id="KW-0472">Membrane</keyword>
<comment type="caution">
    <text evidence="2">The sequence shown here is derived from an EMBL/GenBank/DDBJ whole genome shotgun (WGS) entry which is preliminary data.</text>
</comment>
<evidence type="ECO:0000256" key="1">
    <source>
        <dbReference type="SAM" id="Phobius"/>
    </source>
</evidence>
<reference evidence="2 3" key="1">
    <citation type="journal article" date="2016" name="Nat. Commun.">
        <title>Thousands of microbial genomes shed light on interconnected biogeochemical processes in an aquifer system.</title>
        <authorList>
            <person name="Anantharaman K."/>
            <person name="Brown C.T."/>
            <person name="Hug L.A."/>
            <person name="Sharon I."/>
            <person name="Castelle C.J."/>
            <person name="Probst A.J."/>
            <person name="Thomas B.C."/>
            <person name="Singh A."/>
            <person name="Wilkins M.J."/>
            <person name="Karaoz U."/>
            <person name="Brodie E.L."/>
            <person name="Williams K.H."/>
            <person name="Hubbard S.S."/>
            <person name="Banfield J.F."/>
        </authorList>
    </citation>
    <scope>NUCLEOTIDE SEQUENCE [LARGE SCALE GENOMIC DNA]</scope>
</reference>
<keyword evidence="1" id="KW-0812">Transmembrane</keyword>
<feature type="transmembrane region" description="Helical" evidence="1">
    <location>
        <begin position="6"/>
        <end position="24"/>
    </location>
</feature>
<dbReference type="STRING" id="1802457.A3F15_01660"/>
<protein>
    <submittedName>
        <fullName evidence="2">Uncharacterized protein</fullName>
    </submittedName>
</protein>
<sequence>MNKKALIVIVALLIIAAIFSYFFYWSFKTKKDDYGCLVNQGYSWCDFKQECVKSDKDSCVLTNDWILKEAKKIIGMDLNVIPNQAVEFNTKEGKTTFSSKGIYYSDLLKSAKIMEGFNAWEGFLKDLGFYNDFYNSPIRSDEKDDIRYNRDNIVCALSRTDNPNNTSSLSLFCGDISETLCNFNASCGRSCQTDSDCNLIVDGCAKKQVCRAKEVKFYNDCPNPSSLVSELDTSISECSCLESQCVPKDEKLRDKN</sequence>